<dbReference type="InterPro" id="IPR056021">
    <property type="entry name" value="DUF7600"/>
</dbReference>
<dbReference type="InterPro" id="IPR036047">
    <property type="entry name" value="F-box-like_dom_sf"/>
</dbReference>
<organism evidence="3 4">
    <name type="scientific">Aspergillus cavernicola</name>
    <dbReference type="NCBI Taxonomy" id="176166"/>
    <lineage>
        <taxon>Eukaryota</taxon>
        <taxon>Fungi</taxon>
        <taxon>Dikarya</taxon>
        <taxon>Ascomycota</taxon>
        <taxon>Pezizomycotina</taxon>
        <taxon>Eurotiomycetes</taxon>
        <taxon>Eurotiomycetidae</taxon>
        <taxon>Eurotiales</taxon>
        <taxon>Aspergillaceae</taxon>
        <taxon>Aspergillus</taxon>
        <taxon>Aspergillus subgen. Nidulantes</taxon>
    </lineage>
</organism>
<evidence type="ECO:0000256" key="1">
    <source>
        <dbReference type="SAM" id="SignalP"/>
    </source>
</evidence>
<evidence type="ECO:0000313" key="4">
    <source>
        <dbReference type="Proteomes" id="UP001610335"/>
    </source>
</evidence>
<feature type="domain" description="F-box" evidence="2">
    <location>
        <begin position="213"/>
        <end position="263"/>
    </location>
</feature>
<keyword evidence="1" id="KW-0732">Signal</keyword>
<evidence type="ECO:0000313" key="3">
    <source>
        <dbReference type="EMBL" id="KAL2822775.1"/>
    </source>
</evidence>
<feature type="chain" id="PRO_5046461247" description="F-box domain-containing protein" evidence="1">
    <location>
        <begin position="18"/>
        <end position="1113"/>
    </location>
</feature>
<dbReference type="Pfam" id="PF24539">
    <property type="entry name" value="DUF7600"/>
    <property type="match status" value="1"/>
</dbReference>
<protein>
    <recommendedName>
        <fullName evidence="2">F-box domain-containing protein</fullName>
    </recommendedName>
</protein>
<name>A0ABR4I4V5_9EURO</name>
<reference evidence="3 4" key="1">
    <citation type="submission" date="2024-07" db="EMBL/GenBank/DDBJ databases">
        <title>Section-level genome sequencing and comparative genomics of Aspergillus sections Usti and Cavernicolus.</title>
        <authorList>
            <consortium name="Lawrence Berkeley National Laboratory"/>
            <person name="Nybo J.L."/>
            <person name="Vesth T.C."/>
            <person name="Theobald S."/>
            <person name="Frisvad J.C."/>
            <person name="Larsen T.O."/>
            <person name="Kjaerboelling I."/>
            <person name="Rothschild-Mancinelli K."/>
            <person name="Lyhne E.K."/>
            <person name="Kogle M.E."/>
            <person name="Barry K."/>
            <person name="Clum A."/>
            <person name="Na H."/>
            <person name="Ledsgaard L."/>
            <person name="Lin J."/>
            <person name="Lipzen A."/>
            <person name="Kuo A."/>
            <person name="Riley R."/>
            <person name="Mondo S."/>
            <person name="LaButti K."/>
            <person name="Haridas S."/>
            <person name="Pangalinan J."/>
            <person name="Salamov A.A."/>
            <person name="Simmons B.A."/>
            <person name="Magnuson J.K."/>
            <person name="Chen J."/>
            <person name="Drula E."/>
            <person name="Henrissat B."/>
            <person name="Wiebenga A."/>
            <person name="Lubbers R.J."/>
            <person name="Gomes A.C."/>
            <person name="Makela M.R."/>
            <person name="Stajich J."/>
            <person name="Grigoriev I.V."/>
            <person name="Mortensen U.H."/>
            <person name="De vries R.P."/>
            <person name="Baker S.E."/>
            <person name="Andersen M.R."/>
        </authorList>
    </citation>
    <scope>NUCLEOTIDE SEQUENCE [LARGE SCALE GENOMIC DNA]</scope>
    <source>
        <strain evidence="3 4">CBS 600.67</strain>
    </source>
</reference>
<dbReference type="InterPro" id="IPR001810">
    <property type="entry name" value="F-box_dom"/>
</dbReference>
<sequence>MLHYCVICGVLISRTSAVPGTVPTDLEWYQQLRVIQLYDDLANGPRPATKLAPLSGVGFVNLSDRITAPLDHGYSFKDDNANLESYTPFYDPELGTWCFNFHALCWDILLQRVPEALSDITKFSTIFFQTLFCTAWGGYRCIRPGHDYGGAAQFQKPLGNPIRNMIHQGFAHLLDRPSQFRDIPEILLSLSQDTQSCIQRPAHITVRSPFLGHDIFSSLPVEVLLLIISILPSADIQQLRLASRSVASVTDPASLPQSFWRSRFCADFEMGFASPINTFGNQNWHDTYFTLKYALRDSSSSSSARPRNRRRIWNLAGINAALLAQRMVKAGLHGSPCTENTRLPPRADTLTHDPSPGTMIMAQLFEDRHDLLRSGSRRLHDRAVVLPLDECAINSIRISTVLFNSQEFISGLQFQLLNPSTQTLTNISLGYMSPNANHFIEIAPSVRVIGFELAICARGVTGVRVVVDSDYRGPQPQWVGDTGNGEVDIAFGMLSFGRKKAQQIRLIASFDAFKIIALGITEGSDPVSGIANSLTSQPIWTPSYPRETVSLVPHLQSQPRLQTFNPVLNLDFGGPNGERLPRLTRIVTHMLNKLAPIVGLTFYLNDQSYIHFGQQGSMEVSSFVDGPGGEFISSVIVEKSPKNGQILLYRMRTNLGSELVSGWDELEDSTVTEGRPLRLLDPTSPNLFDQPEEETPVEILEAPAGQQITGFTATLEAENGSFLTFGLQCERVQPPSGMLIRDGVFTNSVSTSARLASSLGSYFISEASNQCRAYTSAALQSVSYIRFSGGSARRPRRNGEVSGLWFDYYGSRSSTVGQWFSEDASMSLERREIITGITIWLSNDRKSFSEKYYMGRVVRVLISTSLRAVSYPDETPLPTNEHTVLRFQENRLEELSSLVWVFNDAWDFPRVIPSLKSSGGKMTFWHWNQFLDTRPWAAPQRALWAGATEADKVVSITGYHGHSNQDHITGLKFGYLSGASRDIGDVSGRQAHRPVQFDPNEEIRKVSLLTDEYALLQIIFHCSKGNDSEEIQHAIVDPPPAVITPPMSSKIDHLEVEFSQRRYRLHYTGAEGGVHSEANLPEGKVVGIWGFTMPDEVFVVGFVLSNDSLTALA</sequence>
<accession>A0ABR4I4V5</accession>
<keyword evidence="4" id="KW-1185">Reference proteome</keyword>
<comment type="caution">
    <text evidence="3">The sequence shown here is derived from an EMBL/GenBank/DDBJ whole genome shotgun (WGS) entry which is preliminary data.</text>
</comment>
<dbReference type="SUPFAM" id="SSF81383">
    <property type="entry name" value="F-box domain"/>
    <property type="match status" value="1"/>
</dbReference>
<dbReference type="CDD" id="cd09917">
    <property type="entry name" value="F-box_SF"/>
    <property type="match status" value="1"/>
</dbReference>
<dbReference type="EMBL" id="JBFXLS010000056">
    <property type="protein sequence ID" value="KAL2822775.1"/>
    <property type="molecule type" value="Genomic_DNA"/>
</dbReference>
<feature type="signal peptide" evidence="1">
    <location>
        <begin position="1"/>
        <end position="17"/>
    </location>
</feature>
<evidence type="ECO:0000259" key="2">
    <source>
        <dbReference type="PROSITE" id="PS50181"/>
    </source>
</evidence>
<proteinExistence type="predicted"/>
<gene>
    <name evidence="3" type="ORF">BDW59DRAFT_149120</name>
</gene>
<dbReference type="PROSITE" id="PS50181">
    <property type="entry name" value="FBOX"/>
    <property type="match status" value="1"/>
</dbReference>
<dbReference type="Gene3D" id="1.20.1280.50">
    <property type="match status" value="1"/>
</dbReference>
<dbReference type="Proteomes" id="UP001610335">
    <property type="component" value="Unassembled WGS sequence"/>
</dbReference>